<evidence type="ECO:0008006" key="2">
    <source>
        <dbReference type="Google" id="ProtNLM"/>
    </source>
</evidence>
<reference evidence="1" key="1">
    <citation type="submission" date="2024-06" db="EMBL/GenBank/DDBJ databases">
        <title>Mesorhizobium karijinii sp. nov., a symbiont of the iconic Swainsona formosa from arid Australia.</title>
        <authorList>
            <person name="Hill Y.J."/>
            <person name="Watkin E.L.J."/>
            <person name="O'Hara G.W."/>
            <person name="Terpolilli J."/>
            <person name="Tye M.L."/>
            <person name="Kohlmeier M.G."/>
        </authorList>
    </citation>
    <scope>NUCLEOTIDE SEQUENCE</scope>
    <source>
        <strain evidence="1">WSM2240</strain>
    </source>
</reference>
<dbReference type="GO" id="GO:0009055">
    <property type="term" value="F:electron transfer activity"/>
    <property type="evidence" value="ECO:0007669"/>
    <property type="project" value="InterPro"/>
</dbReference>
<accession>A0AAU8CUV1</accession>
<dbReference type="PRINTS" id="PR00604">
    <property type="entry name" value="CYTCHRMECIAB"/>
</dbReference>
<evidence type="ECO:0000313" key="1">
    <source>
        <dbReference type="EMBL" id="XCG50641.1"/>
    </source>
</evidence>
<proteinExistence type="predicted"/>
<dbReference type="AlphaFoldDB" id="A0AAU8CUV1"/>
<dbReference type="EMBL" id="CP159253">
    <property type="protein sequence ID" value="XCG50641.1"/>
    <property type="molecule type" value="Genomic_DNA"/>
</dbReference>
<gene>
    <name evidence="1" type="ORF">ABVK50_09250</name>
</gene>
<dbReference type="InterPro" id="IPR036909">
    <property type="entry name" value="Cyt_c-like_dom_sf"/>
</dbReference>
<organism evidence="1">
    <name type="scientific">Mesorhizobium sp. WSM2240</name>
    <dbReference type="NCBI Taxonomy" id="3228851"/>
    <lineage>
        <taxon>Bacteria</taxon>
        <taxon>Pseudomonadati</taxon>
        <taxon>Pseudomonadota</taxon>
        <taxon>Alphaproteobacteria</taxon>
        <taxon>Hyphomicrobiales</taxon>
        <taxon>Phyllobacteriaceae</taxon>
        <taxon>Mesorhizobium</taxon>
    </lineage>
</organism>
<dbReference type="RefSeq" id="WP_353641834.1">
    <property type="nucleotide sequence ID" value="NZ_CP159253.1"/>
</dbReference>
<dbReference type="InterPro" id="IPR002327">
    <property type="entry name" value="Cyt_c_1A/1B"/>
</dbReference>
<sequence length="81" mass="8307">MDPSQNRAGPHLSGIVGRTAGSVDGARYSAAMRNPGIVRDVQSLGAFLAAPRQTVPGTSMTVPNAGQRTAIIIYLEGTGAQ</sequence>
<dbReference type="SUPFAM" id="SSF46626">
    <property type="entry name" value="Cytochrome c"/>
    <property type="match status" value="1"/>
</dbReference>
<dbReference type="Gene3D" id="1.10.760.10">
    <property type="entry name" value="Cytochrome c-like domain"/>
    <property type="match status" value="1"/>
</dbReference>
<name>A0AAU8CUV1_9HYPH</name>
<protein>
    <recommendedName>
        <fullName evidence="2">Cytochrome c domain-containing protein</fullName>
    </recommendedName>
</protein>
<dbReference type="GO" id="GO:0020037">
    <property type="term" value="F:heme binding"/>
    <property type="evidence" value="ECO:0007669"/>
    <property type="project" value="InterPro"/>
</dbReference>